<evidence type="ECO:0000259" key="23">
    <source>
        <dbReference type="PROSITE" id="PS50011"/>
    </source>
</evidence>
<evidence type="ECO:0000313" key="25">
    <source>
        <dbReference type="Proteomes" id="UP001417504"/>
    </source>
</evidence>
<evidence type="ECO:0000256" key="16">
    <source>
        <dbReference type="ARBA" id="ARBA00023180"/>
    </source>
</evidence>
<dbReference type="Gene3D" id="3.30.200.20">
    <property type="entry name" value="Phosphorylase Kinase, domain 1"/>
    <property type="match status" value="1"/>
</dbReference>
<keyword evidence="11" id="KW-0418">Kinase</keyword>
<keyword evidence="14 22" id="KW-0472">Membrane</keyword>
<dbReference type="InterPro" id="IPR051420">
    <property type="entry name" value="Ser_Thr_Kinases_DiverseReg"/>
</dbReference>
<dbReference type="InterPro" id="IPR000719">
    <property type="entry name" value="Prot_kinase_dom"/>
</dbReference>
<dbReference type="EMBL" id="JBBNAE010000006">
    <property type="protein sequence ID" value="KAK9116914.1"/>
    <property type="molecule type" value="Genomic_DNA"/>
</dbReference>
<feature type="binding site" evidence="20">
    <location>
        <position position="290"/>
    </location>
    <ligand>
        <name>Mg(2+)</name>
        <dbReference type="ChEBI" id="CHEBI:18420"/>
    </ligand>
</feature>
<gene>
    <name evidence="24" type="ORF">Sjap_015861</name>
</gene>
<keyword evidence="25" id="KW-1185">Reference proteome</keyword>
<evidence type="ECO:0000256" key="14">
    <source>
        <dbReference type="ARBA" id="ARBA00023136"/>
    </source>
</evidence>
<keyword evidence="15" id="KW-0675">Receptor</keyword>
<evidence type="ECO:0000256" key="2">
    <source>
        <dbReference type="ARBA" id="ARBA00012513"/>
    </source>
</evidence>
<dbReference type="Pfam" id="PF00560">
    <property type="entry name" value="LRR_1"/>
    <property type="match status" value="1"/>
</dbReference>
<sequence>MLQNLNLSHNRFNGSIPSSFTAMVSLQSVDFSHNDLEGLVPNIKAFQNSTLNAFEDNKGLCGKFKGLRPCNTSLTSSGEKKNGSHKVMIIVFISLAATVSVLVLVIVCILFFYRNKKVEKVETEAQMRNPRDVFSIWNYDGKIAYEDVIDATEDFDSNHCIGQGGYGTVYRAKLSTGQVVAVKKLHINTDDDENMVEEKSFSNEIKVLVEIRHRNIVKLYGFCSHPRCMFLVYEYMEKGSLAGILRDDEQAAKLDWVKRVKTIKGVANALSYMHHDCPQPIIHRDISSNNVLLDEEFNACVSDFGTARLIKPDSSNWTTLAGTMGYTAPELAYTLAVTEKCDVYSFGVVVLEIIMGRHPGDIISSLSLQTAPNMMLDQILDQRLPSLNGQQIAQDIDVVVRVAISCVNSNPTSRPTMMEVCRSLTVCT</sequence>
<comment type="catalytic activity">
    <reaction evidence="18">
        <text>L-seryl-[protein] + ATP = O-phospho-L-seryl-[protein] + ADP + H(+)</text>
        <dbReference type="Rhea" id="RHEA:17989"/>
        <dbReference type="Rhea" id="RHEA-COMP:9863"/>
        <dbReference type="Rhea" id="RHEA-COMP:11604"/>
        <dbReference type="ChEBI" id="CHEBI:15378"/>
        <dbReference type="ChEBI" id="CHEBI:29999"/>
        <dbReference type="ChEBI" id="CHEBI:30616"/>
        <dbReference type="ChEBI" id="CHEBI:83421"/>
        <dbReference type="ChEBI" id="CHEBI:456216"/>
        <dbReference type="EC" id="2.7.11.1"/>
    </reaction>
</comment>
<dbReference type="GO" id="GO:0005524">
    <property type="term" value="F:ATP binding"/>
    <property type="evidence" value="ECO:0007669"/>
    <property type="project" value="UniProtKB-UniRule"/>
</dbReference>
<dbReference type="EC" id="2.7.11.1" evidence="2"/>
<keyword evidence="20" id="KW-0479">Metal-binding</keyword>
<evidence type="ECO:0000313" key="24">
    <source>
        <dbReference type="EMBL" id="KAK9116914.1"/>
    </source>
</evidence>
<reference evidence="24 25" key="1">
    <citation type="submission" date="2024-01" db="EMBL/GenBank/DDBJ databases">
        <title>Genome assemblies of Stephania.</title>
        <authorList>
            <person name="Yang L."/>
        </authorList>
    </citation>
    <scope>NUCLEOTIDE SEQUENCE [LARGE SCALE GENOMIC DNA]</scope>
    <source>
        <strain evidence="24">QJT</strain>
        <tissue evidence="24">Leaf</tissue>
    </source>
</reference>
<evidence type="ECO:0000256" key="21">
    <source>
        <dbReference type="PROSITE-ProRule" id="PRU10141"/>
    </source>
</evidence>
<dbReference type="InterPro" id="IPR011009">
    <property type="entry name" value="Kinase-like_dom_sf"/>
</dbReference>
<keyword evidence="16" id="KW-0325">Glycoprotein</keyword>
<dbReference type="SUPFAM" id="SSF52058">
    <property type="entry name" value="L domain-like"/>
    <property type="match status" value="1"/>
</dbReference>
<feature type="binding site" evidence="21">
    <location>
        <position position="184"/>
    </location>
    <ligand>
        <name>ATP</name>
        <dbReference type="ChEBI" id="CHEBI:30616"/>
    </ligand>
</feature>
<dbReference type="PROSITE" id="PS00109">
    <property type="entry name" value="PROTEIN_KINASE_TYR"/>
    <property type="match status" value="1"/>
</dbReference>
<evidence type="ECO:0000256" key="3">
    <source>
        <dbReference type="ARBA" id="ARBA00022527"/>
    </source>
</evidence>
<evidence type="ECO:0000256" key="18">
    <source>
        <dbReference type="ARBA" id="ARBA00048679"/>
    </source>
</evidence>
<dbReference type="SUPFAM" id="SSF56112">
    <property type="entry name" value="Protein kinase-like (PK-like)"/>
    <property type="match status" value="1"/>
</dbReference>
<dbReference type="GO" id="GO:0004674">
    <property type="term" value="F:protein serine/threonine kinase activity"/>
    <property type="evidence" value="ECO:0007669"/>
    <property type="project" value="UniProtKB-KW"/>
</dbReference>
<dbReference type="InterPro" id="IPR017441">
    <property type="entry name" value="Protein_kinase_ATP_BS"/>
</dbReference>
<dbReference type="FunFam" id="1.10.510.10:FF:000445">
    <property type="entry name" value="MDIS1-interacting receptor like kinase 2"/>
    <property type="match status" value="1"/>
</dbReference>
<evidence type="ECO:0000256" key="7">
    <source>
        <dbReference type="ARBA" id="ARBA00022692"/>
    </source>
</evidence>
<keyword evidence="3" id="KW-0723">Serine/threonine-protein kinase</keyword>
<keyword evidence="9" id="KW-0677">Repeat</keyword>
<feature type="active site" description="Proton acceptor" evidence="19">
    <location>
        <position position="285"/>
    </location>
</feature>
<keyword evidence="20" id="KW-0460">Magnesium</keyword>
<keyword evidence="12 21" id="KW-0067">ATP-binding</keyword>
<evidence type="ECO:0000256" key="15">
    <source>
        <dbReference type="ARBA" id="ARBA00023170"/>
    </source>
</evidence>
<evidence type="ECO:0000256" key="20">
    <source>
        <dbReference type="PIRSR" id="PIRSR000615-3"/>
    </source>
</evidence>
<dbReference type="PROSITE" id="PS50011">
    <property type="entry name" value="PROTEIN_KINASE_DOM"/>
    <property type="match status" value="1"/>
</dbReference>
<dbReference type="Proteomes" id="UP001417504">
    <property type="component" value="Unassembled WGS sequence"/>
</dbReference>
<dbReference type="Pfam" id="PF00069">
    <property type="entry name" value="Pkinase"/>
    <property type="match status" value="1"/>
</dbReference>
<evidence type="ECO:0000256" key="12">
    <source>
        <dbReference type="ARBA" id="ARBA00022840"/>
    </source>
</evidence>
<evidence type="ECO:0000256" key="19">
    <source>
        <dbReference type="PIRSR" id="PIRSR000615-1"/>
    </source>
</evidence>
<evidence type="ECO:0000256" key="22">
    <source>
        <dbReference type="SAM" id="Phobius"/>
    </source>
</evidence>
<dbReference type="InterPro" id="IPR001611">
    <property type="entry name" value="Leu-rich_rpt"/>
</dbReference>
<feature type="transmembrane region" description="Helical" evidence="22">
    <location>
        <begin position="87"/>
        <end position="113"/>
    </location>
</feature>
<keyword evidence="5" id="KW-0433">Leucine-rich repeat</keyword>
<evidence type="ECO:0000256" key="10">
    <source>
        <dbReference type="ARBA" id="ARBA00022741"/>
    </source>
</evidence>
<dbReference type="Gene3D" id="3.80.10.10">
    <property type="entry name" value="Ribonuclease Inhibitor"/>
    <property type="match status" value="1"/>
</dbReference>
<evidence type="ECO:0000256" key="4">
    <source>
        <dbReference type="ARBA" id="ARBA00022553"/>
    </source>
</evidence>
<proteinExistence type="predicted"/>
<dbReference type="PROSITE" id="PS00107">
    <property type="entry name" value="PROTEIN_KINASE_ATP"/>
    <property type="match status" value="1"/>
</dbReference>
<dbReference type="GO" id="GO:0016020">
    <property type="term" value="C:membrane"/>
    <property type="evidence" value="ECO:0007669"/>
    <property type="project" value="UniProtKB-SubCell"/>
</dbReference>
<keyword evidence="7 22" id="KW-0812">Transmembrane</keyword>
<keyword evidence="10 21" id="KW-0547">Nucleotide-binding</keyword>
<name>A0AAP0IJZ2_9MAGN</name>
<comment type="catalytic activity">
    <reaction evidence="17">
        <text>L-threonyl-[protein] + ATP = O-phospho-L-threonyl-[protein] + ADP + H(+)</text>
        <dbReference type="Rhea" id="RHEA:46608"/>
        <dbReference type="Rhea" id="RHEA-COMP:11060"/>
        <dbReference type="Rhea" id="RHEA-COMP:11605"/>
        <dbReference type="ChEBI" id="CHEBI:15378"/>
        <dbReference type="ChEBI" id="CHEBI:30013"/>
        <dbReference type="ChEBI" id="CHEBI:30616"/>
        <dbReference type="ChEBI" id="CHEBI:61977"/>
        <dbReference type="ChEBI" id="CHEBI:456216"/>
        <dbReference type="EC" id="2.7.11.1"/>
    </reaction>
</comment>
<keyword evidence="6" id="KW-0808">Transferase</keyword>
<keyword evidence="8" id="KW-0732">Signal</keyword>
<keyword evidence="13 22" id="KW-1133">Transmembrane helix</keyword>
<accession>A0AAP0IJZ2</accession>
<evidence type="ECO:0000256" key="5">
    <source>
        <dbReference type="ARBA" id="ARBA00022614"/>
    </source>
</evidence>
<evidence type="ECO:0000256" key="8">
    <source>
        <dbReference type="ARBA" id="ARBA00022729"/>
    </source>
</evidence>
<dbReference type="InterPro" id="IPR032675">
    <property type="entry name" value="LRR_dom_sf"/>
</dbReference>
<evidence type="ECO:0000256" key="17">
    <source>
        <dbReference type="ARBA" id="ARBA00047899"/>
    </source>
</evidence>
<keyword evidence="4" id="KW-0597">Phosphoprotein</keyword>
<evidence type="ECO:0000256" key="11">
    <source>
        <dbReference type="ARBA" id="ARBA00022777"/>
    </source>
</evidence>
<dbReference type="InterPro" id="IPR008266">
    <property type="entry name" value="Tyr_kinase_AS"/>
</dbReference>
<comment type="caution">
    <text evidence="24">The sequence shown here is derived from an EMBL/GenBank/DDBJ whole genome shotgun (WGS) entry which is preliminary data.</text>
</comment>
<evidence type="ECO:0000256" key="1">
    <source>
        <dbReference type="ARBA" id="ARBA00004479"/>
    </source>
</evidence>
<dbReference type="PANTHER" id="PTHR48005">
    <property type="entry name" value="LEUCINE RICH REPEAT KINASE 2"/>
    <property type="match status" value="1"/>
</dbReference>
<feature type="domain" description="Protein kinase" evidence="23">
    <location>
        <begin position="155"/>
        <end position="426"/>
    </location>
</feature>
<comment type="subcellular location">
    <subcellularLocation>
        <location evidence="1">Membrane</location>
        <topology evidence="1">Single-pass type I membrane protein</topology>
    </subcellularLocation>
</comment>
<dbReference type="FunFam" id="3.30.200.20:FF:000309">
    <property type="entry name" value="Leucine-rich repeat receptor protein kinase MSP1"/>
    <property type="match status" value="1"/>
</dbReference>
<protein>
    <recommendedName>
        <fullName evidence="2">non-specific serine/threonine protein kinase</fullName>
        <ecNumber evidence="2">2.7.11.1</ecNumber>
    </recommendedName>
</protein>
<evidence type="ECO:0000256" key="6">
    <source>
        <dbReference type="ARBA" id="ARBA00022679"/>
    </source>
</evidence>
<organism evidence="24 25">
    <name type="scientific">Stephania japonica</name>
    <dbReference type="NCBI Taxonomy" id="461633"/>
    <lineage>
        <taxon>Eukaryota</taxon>
        <taxon>Viridiplantae</taxon>
        <taxon>Streptophyta</taxon>
        <taxon>Embryophyta</taxon>
        <taxon>Tracheophyta</taxon>
        <taxon>Spermatophyta</taxon>
        <taxon>Magnoliopsida</taxon>
        <taxon>Ranunculales</taxon>
        <taxon>Menispermaceae</taxon>
        <taxon>Menispermoideae</taxon>
        <taxon>Cissampelideae</taxon>
        <taxon>Stephania</taxon>
    </lineage>
</organism>
<dbReference type="GO" id="GO:0046872">
    <property type="term" value="F:metal ion binding"/>
    <property type="evidence" value="ECO:0007669"/>
    <property type="project" value="UniProtKB-KW"/>
</dbReference>
<dbReference type="PANTHER" id="PTHR48005:SF70">
    <property type="entry name" value="MDIS1-INTERACTING RECEPTOR LIKE KINASE 2-LIKE"/>
    <property type="match status" value="1"/>
</dbReference>
<feature type="binding site" evidence="20">
    <location>
        <position position="303"/>
    </location>
    <ligand>
        <name>Mg(2+)</name>
        <dbReference type="ChEBI" id="CHEBI:18420"/>
    </ligand>
</feature>
<evidence type="ECO:0000256" key="13">
    <source>
        <dbReference type="ARBA" id="ARBA00022989"/>
    </source>
</evidence>
<evidence type="ECO:0000256" key="9">
    <source>
        <dbReference type="ARBA" id="ARBA00022737"/>
    </source>
</evidence>
<dbReference type="AlphaFoldDB" id="A0AAP0IJZ2"/>
<dbReference type="Gene3D" id="1.10.510.10">
    <property type="entry name" value="Transferase(Phosphotransferase) domain 1"/>
    <property type="match status" value="1"/>
</dbReference>